<gene>
    <name evidence="3" type="ORF">OW157_00965</name>
</gene>
<dbReference type="InterPro" id="IPR008589">
    <property type="entry name" value="MupG"/>
</dbReference>
<dbReference type="EMBL" id="JAPRFR010000001">
    <property type="protein sequence ID" value="MCZ0725136.1"/>
    <property type="molecule type" value="Genomic_DNA"/>
</dbReference>
<name>A0A9X3FNL8_9LACT</name>
<evidence type="ECO:0000313" key="4">
    <source>
        <dbReference type="Proteomes" id="UP001146670"/>
    </source>
</evidence>
<dbReference type="InterPro" id="IPR043797">
    <property type="entry name" value="MupG_N"/>
</dbReference>
<dbReference type="AlphaFoldDB" id="A0A9X3FNL8"/>
<organism evidence="3 4">
    <name type="scientific">Aerococcus kribbianus</name>
    <dbReference type="NCBI Taxonomy" id="2999064"/>
    <lineage>
        <taxon>Bacteria</taxon>
        <taxon>Bacillati</taxon>
        <taxon>Bacillota</taxon>
        <taxon>Bacilli</taxon>
        <taxon>Lactobacillales</taxon>
        <taxon>Aerococcaceae</taxon>
        <taxon>Aerococcus</taxon>
    </lineage>
</organism>
<proteinExistence type="predicted"/>
<dbReference type="InterPro" id="IPR017853">
    <property type="entry name" value="GH"/>
</dbReference>
<dbReference type="PANTHER" id="PTHR38435">
    <property type="match status" value="1"/>
</dbReference>
<dbReference type="Pfam" id="PF19200">
    <property type="entry name" value="MupG_N"/>
    <property type="match status" value="1"/>
</dbReference>
<dbReference type="InterPro" id="IPR013785">
    <property type="entry name" value="Aldolase_TIM"/>
</dbReference>
<accession>A0A9X3FNL8</accession>
<keyword evidence="4" id="KW-1185">Reference proteome</keyword>
<comment type="caution">
    <text evidence="3">The sequence shown here is derived from an EMBL/GenBank/DDBJ whole genome shotgun (WGS) entry which is preliminary data.</text>
</comment>
<evidence type="ECO:0000259" key="2">
    <source>
        <dbReference type="Pfam" id="PF19200"/>
    </source>
</evidence>
<dbReference type="Gene3D" id="2.40.100.10">
    <property type="entry name" value="Cyclophilin-like"/>
    <property type="match status" value="1"/>
</dbReference>
<evidence type="ECO:0000259" key="1">
    <source>
        <dbReference type="Pfam" id="PF05913"/>
    </source>
</evidence>
<dbReference type="Gene3D" id="3.20.20.70">
    <property type="entry name" value="Aldolase class I"/>
    <property type="match status" value="1"/>
</dbReference>
<dbReference type="SUPFAM" id="SSF51445">
    <property type="entry name" value="(Trans)glycosidases"/>
    <property type="match status" value="1"/>
</dbReference>
<feature type="domain" description="6-phospho-N-acetylmuramidase N-terminal" evidence="2">
    <location>
        <begin position="4"/>
        <end position="239"/>
    </location>
</feature>
<dbReference type="InterPro" id="IPR043894">
    <property type="entry name" value="MupG_C"/>
</dbReference>
<dbReference type="SUPFAM" id="SSF50891">
    <property type="entry name" value="Cyclophilin-like"/>
    <property type="match status" value="1"/>
</dbReference>
<dbReference type="PANTHER" id="PTHR38435:SF1">
    <property type="entry name" value="DUF871 DOMAIN-CONTAINING PROTEIN"/>
    <property type="match status" value="1"/>
</dbReference>
<dbReference type="RefSeq" id="WP_268751464.1">
    <property type="nucleotide sequence ID" value="NZ_JAPRFQ010000001.1"/>
</dbReference>
<reference evidence="3" key="1">
    <citation type="submission" date="2022-12" db="EMBL/GenBank/DDBJ databases">
        <title>Description and comparative metabolic analysis of Aerococcus sp. nov., isolated from the feces of a pig.</title>
        <authorList>
            <person name="Chang Y.-H."/>
        </authorList>
    </citation>
    <scope>NUCLEOTIDE SEQUENCE</scope>
    <source>
        <strain evidence="3">YH-aer222</strain>
    </source>
</reference>
<dbReference type="Proteomes" id="UP001146670">
    <property type="component" value="Unassembled WGS sequence"/>
</dbReference>
<dbReference type="InterPro" id="IPR029000">
    <property type="entry name" value="Cyclophilin-like_dom_sf"/>
</dbReference>
<protein>
    <submittedName>
        <fullName evidence="3">MupG family TIM beta-alpha barrel fold protein</fullName>
    </submittedName>
</protein>
<sequence length="364" mass="41205">MRQLGLSIYPEKSDKEAIIHYLDTAAEAGFTRIFSCLLSVNKDKDHLVNEFREINHYAKFLGFEVIVDVAPRVFSALGISYDDLSFFAEIGADGLRLDMGFSGAEEALMTYNPQGLKIEINMSNDVHTIDTIMDYQPNTYNLMACHNFYPHAYTGLGQDYFLKCTQNFKKYGLRTAAFITSQAPDTFGPWPVTDGLPTLESHRHLPIDTQLLHHLILNAVDDIIISNCFATQQEIHSLGKSNLTQPSFTVECIADLPEIERSIIFDGLHFNRGDISKYMIRSSQSRVKHKGHHFAIINAPETIHRGDIIIESSDYGHYAGELQIALQDMKNSGKSNVVGRIRPDQVFIIDDIKPWQKFRFIPAE</sequence>
<feature type="domain" description="6-phospho-N-acetylmuramidase C-terminal" evidence="1">
    <location>
        <begin position="247"/>
        <end position="360"/>
    </location>
</feature>
<dbReference type="Pfam" id="PF05913">
    <property type="entry name" value="MupG_C"/>
    <property type="match status" value="1"/>
</dbReference>
<evidence type="ECO:0000313" key="3">
    <source>
        <dbReference type="EMBL" id="MCZ0725136.1"/>
    </source>
</evidence>